<dbReference type="STRING" id="1301915.JH146_0800"/>
<dbReference type="EMBL" id="CP009149">
    <property type="protein sequence ID" value="AIJ05646.1"/>
    <property type="molecule type" value="Genomic_DNA"/>
</dbReference>
<dbReference type="RefSeq" id="WP_048201806.1">
    <property type="nucleotide sequence ID" value="NZ_CP009149.1"/>
</dbReference>
<dbReference type="Proteomes" id="UP000028781">
    <property type="component" value="Chromosome"/>
</dbReference>
<dbReference type="KEGG" id="mjh:JH146_0800"/>
<keyword evidence="2" id="KW-0812">Transmembrane</keyword>
<keyword evidence="4" id="KW-1185">Reference proteome</keyword>
<feature type="transmembrane region" description="Helical" evidence="2">
    <location>
        <begin position="116"/>
        <end position="140"/>
    </location>
</feature>
<keyword evidence="2" id="KW-1133">Transmembrane helix</keyword>
<dbReference type="GeneID" id="24891405"/>
<dbReference type="AlphaFoldDB" id="A0A076LBW7"/>
<name>A0A076LBW7_9EURY</name>
<evidence type="ECO:0000313" key="4">
    <source>
        <dbReference type="Proteomes" id="UP000028781"/>
    </source>
</evidence>
<keyword evidence="2" id="KW-0472">Membrane</keyword>
<accession>A0A076LBW7</accession>
<organism evidence="3 4">
    <name type="scientific">Methanocaldococcus bathoardescens</name>
    <dbReference type="NCBI Taxonomy" id="1301915"/>
    <lineage>
        <taxon>Archaea</taxon>
        <taxon>Methanobacteriati</taxon>
        <taxon>Methanobacteriota</taxon>
        <taxon>Methanomada group</taxon>
        <taxon>Methanococci</taxon>
        <taxon>Methanococcales</taxon>
        <taxon>Methanocaldococcaceae</taxon>
        <taxon>Methanocaldococcus</taxon>
    </lineage>
</organism>
<reference evidence="3 4" key="1">
    <citation type="journal article" date="2015" name="Int. J. Syst. Evol. Microbiol.">
        <title>M ethanocaldococcus bathoardescens sp. nov., a hyperthermophilic methanogen isolated from a volcanically active deep-sea hydrothermal vent.</title>
        <authorList>
            <person name="Stewart L.C."/>
            <person name="Jung J.H."/>
            <person name="Kim Y.T."/>
            <person name="Kwon S.W."/>
            <person name="Park C.S."/>
            <person name="Holden J.F."/>
        </authorList>
    </citation>
    <scope>NUCLEOTIDE SEQUENCE [LARGE SCALE GENOMIC DNA]</scope>
    <source>
        <strain evidence="3 4">JH146</strain>
    </source>
</reference>
<feature type="coiled-coil region" evidence="1">
    <location>
        <begin position="52"/>
        <end position="97"/>
    </location>
</feature>
<gene>
    <name evidence="3" type="ORF">JH146_0800</name>
</gene>
<evidence type="ECO:0000256" key="2">
    <source>
        <dbReference type="SAM" id="Phobius"/>
    </source>
</evidence>
<keyword evidence="1" id="KW-0175">Coiled coil</keyword>
<protein>
    <submittedName>
        <fullName evidence="3">Uncharacterized protein</fullName>
    </submittedName>
</protein>
<dbReference type="HOGENOM" id="CLU_1821019_0_0_2"/>
<proteinExistence type="predicted"/>
<sequence>MAVAYSKLYELIKNVKDEKEAEELCKIIEEFFEKQCKENVSKKFEEQKPVLKLELKEELRKELATKEDLELIGEKILRYVDNKINQVNEKINQLDKKIGEEFYQLDKKVDTLKRDIIIVALIIILANYAPSIIGKILSFLK</sequence>
<evidence type="ECO:0000256" key="1">
    <source>
        <dbReference type="SAM" id="Coils"/>
    </source>
</evidence>
<evidence type="ECO:0000313" key="3">
    <source>
        <dbReference type="EMBL" id="AIJ05646.1"/>
    </source>
</evidence>